<dbReference type="OrthoDB" id="9816013at2"/>
<dbReference type="InterPro" id="IPR015422">
    <property type="entry name" value="PyrdxlP-dep_Trfase_small"/>
</dbReference>
<evidence type="ECO:0000313" key="9">
    <source>
        <dbReference type="Proteomes" id="UP000318741"/>
    </source>
</evidence>
<comment type="pathway">
    <text evidence="2">Porphyrin-containing compound metabolism; protoporphyrin-IX biosynthesis; 5-aminolevulinate from L-glutamyl-tRNA(Glu): step 2/2.</text>
</comment>
<dbReference type="InterPro" id="IPR005814">
    <property type="entry name" value="Aminotrans_3"/>
</dbReference>
<evidence type="ECO:0000256" key="6">
    <source>
        <dbReference type="ARBA" id="ARBA00023244"/>
    </source>
</evidence>
<evidence type="ECO:0000256" key="1">
    <source>
        <dbReference type="ARBA" id="ARBA00001933"/>
    </source>
</evidence>
<dbReference type="RefSeq" id="WP_145359309.1">
    <property type="nucleotide sequence ID" value="NZ_CP036265.1"/>
</dbReference>
<dbReference type="Gene3D" id="3.40.640.10">
    <property type="entry name" value="Type I PLP-dependent aspartate aminotransferase-like (Major domain)"/>
    <property type="match status" value="1"/>
</dbReference>
<dbReference type="InterPro" id="IPR004639">
    <property type="entry name" value="4pyrrol_synth_GluAld_NH2Trfase"/>
</dbReference>
<protein>
    <recommendedName>
        <fullName evidence="7">Glutamate-1-semialdehyde 2,1-aminomutase</fullName>
        <shortName evidence="7">GSA</shortName>
        <ecNumber evidence="7">5.4.3.8</ecNumber>
    </recommendedName>
    <alternativeName>
        <fullName evidence="7">Glutamate-1-semialdehyde aminotransferase</fullName>
        <shortName evidence="7">GSA-AT</shortName>
    </alternativeName>
</protein>
<evidence type="ECO:0000256" key="2">
    <source>
        <dbReference type="ARBA" id="ARBA00004819"/>
    </source>
</evidence>
<dbReference type="PROSITE" id="PS00600">
    <property type="entry name" value="AA_TRANSFER_CLASS_3"/>
    <property type="match status" value="1"/>
</dbReference>
<keyword evidence="7" id="KW-0963">Cytoplasm</keyword>
<keyword evidence="9" id="KW-1185">Reference proteome</keyword>
<dbReference type="FunFam" id="3.40.640.10:FF:000021">
    <property type="entry name" value="Glutamate-1-semialdehyde 2,1-aminomutase"/>
    <property type="match status" value="1"/>
</dbReference>
<dbReference type="PANTHER" id="PTHR43713">
    <property type="entry name" value="GLUTAMATE-1-SEMIALDEHYDE 2,1-AMINOMUTASE"/>
    <property type="match status" value="1"/>
</dbReference>
<dbReference type="Pfam" id="PF00202">
    <property type="entry name" value="Aminotran_3"/>
    <property type="match status" value="1"/>
</dbReference>
<feature type="modified residue" description="N6-(pyridoxal phosphate)lysine" evidence="7">
    <location>
        <position position="272"/>
    </location>
</feature>
<dbReference type="InterPro" id="IPR015424">
    <property type="entry name" value="PyrdxlP-dep_Trfase"/>
</dbReference>
<dbReference type="UniPathway" id="UPA00251">
    <property type="reaction ID" value="UER00317"/>
</dbReference>
<dbReference type="CDD" id="cd00610">
    <property type="entry name" value="OAT_like"/>
    <property type="match status" value="1"/>
</dbReference>
<comment type="catalytic activity">
    <reaction evidence="7">
        <text>(S)-4-amino-5-oxopentanoate = 5-aminolevulinate</text>
        <dbReference type="Rhea" id="RHEA:14265"/>
        <dbReference type="ChEBI" id="CHEBI:57501"/>
        <dbReference type="ChEBI" id="CHEBI:356416"/>
        <dbReference type="EC" id="5.4.3.8"/>
    </reaction>
</comment>
<comment type="subcellular location">
    <subcellularLocation>
        <location evidence="7">Cytoplasm</location>
    </subcellularLocation>
</comment>
<gene>
    <name evidence="8" type="primary">hemL_2</name>
    <name evidence="7" type="synonym">hemL</name>
    <name evidence="8" type="ORF">CA12_25920</name>
</gene>
<dbReference type="EMBL" id="CP036265">
    <property type="protein sequence ID" value="QDT16488.1"/>
    <property type="molecule type" value="Genomic_DNA"/>
</dbReference>
<proteinExistence type="inferred from homology"/>
<dbReference type="Gene3D" id="3.90.1150.10">
    <property type="entry name" value="Aspartate Aminotransferase, domain 1"/>
    <property type="match status" value="1"/>
</dbReference>
<evidence type="ECO:0000313" key="8">
    <source>
        <dbReference type="EMBL" id="QDT16488.1"/>
    </source>
</evidence>
<dbReference type="HAMAP" id="MF_00375">
    <property type="entry name" value="HemL_aminotrans_3"/>
    <property type="match status" value="1"/>
</dbReference>
<keyword evidence="5 7" id="KW-0413">Isomerase</keyword>
<dbReference type="GO" id="GO:0008483">
    <property type="term" value="F:transaminase activity"/>
    <property type="evidence" value="ECO:0007669"/>
    <property type="project" value="InterPro"/>
</dbReference>
<evidence type="ECO:0000256" key="7">
    <source>
        <dbReference type="HAMAP-Rule" id="MF_00375"/>
    </source>
</evidence>
<dbReference type="InterPro" id="IPR049704">
    <property type="entry name" value="Aminotrans_3_PPA_site"/>
</dbReference>
<comment type="cofactor">
    <cofactor evidence="1 7">
        <name>pyridoxal 5'-phosphate</name>
        <dbReference type="ChEBI" id="CHEBI:597326"/>
    </cofactor>
</comment>
<dbReference type="GO" id="GO:0042286">
    <property type="term" value="F:glutamate-1-semialdehyde 2,1-aminomutase activity"/>
    <property type="evidence" value="ECO:0007669"/>
    <property type="project" value="UniProtKB-UniRule"/>
</dbReference>
<organism evidence="8 9">
    <name type="scientific">Alienimonas californiensis</name>
    <dbReference type="NCBI Taxonomy" id="2527989"/>
    <lineage>
        <taxon>Bacteria</taxon>
        <taxon>Pseudomonadati</taxon>
        <taxon>Planctomycetota</taxon>
        <taxon>Planctomycetia</taxon>
        <taxon>Planctomycetales</taxon>
        <taxon>Planctomycetaceae</taxon>
        <taxon>Alienimonas</taxon>
    </lineage>
</organism>
<dbReference type="NCBIfam" id="TIGR00713">
    <property type="entry name" value="hemL"/>
    <property type="match status" value="1"/>
</dbReference>
<dbReference type="EC" id="5.4.3.8" evidence="7"/>
<evidence type="ECO:0000256" key="3">
    <source>
        <dbReference type="ARBA" id="ARBA00008981"/>
    </source>
</evidence>
<dbReference type="NCBIfam" id="NF000818">
    <property type="entry name" value="PRK00062.1"/>
    <property type="match status" value="1"/>
</dbReference>
<keyword evidence="6 7" id="KW-0627">Porphyrin biosynthesis</keyword>
<evidence type="ECO:0000256" key="5">
    <source>
        <dbReference type="ARBA" id="ARBA00023235"/>
    </source>
</evidence>
<comment type="similarity">
    <text evidence="3 7">Belongs to the class-III pyridoxal-phosphate-dependent aminotransferase family. HemL subfamily.</text>
</comment>
<dbReference type="Proteomes" id="UP000318741">
    <property type="component" value="Chromosome"/>
</dbReference>
<dbReference type="PANTHER" id="PTHR43713:SF3">
    <property type="entry name" value="GLUTAMATE-1-SEMIALDEHYDE 2,1-AMINOMUTASE 1, CHLOROPLASTIC-RELATED"/>
    <property type="match status" value="1"/>
</dbReference>
<name>A0A517PAU3_9PLAN</name>
<accession>A0A517PAU3</accession>
<dbReference type="InterPro" id="IPR015421">
    <property type="entry name" value="PyrdxlP-dep_Trfase_major"/>
</dbReference>
<dbReference type="GO" id="GO:0005737">
    <property type="term" value="C:cytoplasm"/>
    <property type="evidence" value="ECO:0007669"/>
    <property type="project" value="UniProtKB-SubCell"/>
</dbReference>
<sequence>MLADTSSRPLSDAAFEKAQKVIPGGVNSPARAFGAVGGTPVHMASGEGPWLTDVDGNRYVDFVGSWGPHILGHRHPAVMEAIADALTRSTSFGAPTPAETDLAELVVEAVPSVEQVRMTNSGTEAGMSAVRLARGATGRDKVVKFAGNYHGHVDSLLVSAGSGALTLGHPSSPGVPAGCTQDTVVLDYNNPQQLEAAFKKYPDQIAGVFLEPVCGNMGVVTPTEEFLNALRDLCTRHGALLAFDEVMCGFRVAYGGAQARFGVTPDLTMLGKVIGGGMPVGAYGGPAEVMKHVSPVGSVYQAGTLSGNPVAMACGVATLKALRDGDVYERLEALAARLEAGLTDAIEAAGVEACVQRVGSMLTLFFTAGPVENLMDAQKSDVERFAKYFHGMLDRGVYLPCSQYEAMFVSAAHTEELIDATVAAAKEVLGTLA</sequence>
<comment type="subunit">
    <text evidence="7">Homodimer.</text>
</comment>
<dbReference type="SUPFAM" id="SSF53383">
    <property type="entry name" value="PLP-dependent transferases"/>
    <property type="match status" value="1"/>
</dbReference>
<dbReference type="GO" id="GO:0006782">
    <property type="term" value="P:protoporphyrinogen IX biosynthetic process"/>
    <property type="evidence" value="ECO:0007669"/>
    <property type="project" value="UniProtKB-UniRule"/>
</dbReference>
<dbReference type="AlphaFoldDB" id="A0A517PAU3"/>
<dbReference type="GO" id="GO:0030170">
    <property type="term" value="F:pyridoxal phosphate binding"/>
    <property type="evidence" value="ECO:0007669"/>
    <property type="project" value="InterPro"/>
</dbReference>
<evidence type="ECO:0000256" key="4">
    <source>
        <dbReference type="ARBA" id="ARBA00022898"/>
    </source>
</evidence>
<dbReference type="KEGG" id="acaf:CA12_25920"/>
<reference evidence="8 9" key="1">
    <citation type="submission" date="2019-02" db="EMBL/GenBank/DDBJ databases">
        <title>Deep-cultivation of Planctomycetes and their phenomic and genomic characterization uncovers novel biology.</title>
        <authorList>
            <person name="Wiegand S."/>
            <person name="Jogler M."/>
            <person name="Boedeker C."/>
            <person name="Pinto D."/>
            <person name="Vollmers J."/>
            <person name="Rivas-Marin E."/>
            <person name="Kohn T."/>
            <person name="Peeters S.H."/>
            <person name="Heuer A."/>
            <person name="Rast P."/>
            <person name="Oberbeckmann S."/>
            <person name="Bunk B."/>
            <person name="Jeske O."/>
            <person name="Meyerdierks A."/>
            <person name="Storesund J.E."/>
            <person name="Kallscheuer N."/>
            <person name="Luecker S."/>
            <person name="Lage O.M."/>
            <person name="Pohl T."/>
            <person name="Merkel B.J."/>
            <person name="Hornburger P."/>
            <person name="Mueller R.-W."/>
            <person name="Bruemmer F."/>
            <person name="Labrenz M."/>
            <person name="Spormann A.M."/>
            <person name="Op den Camp H."/>
            <person name="Overmann J."/>
            <person name="Amann R."/>
            <person name="Jetten M.S.M."/>
            <person name="Mascher T."/>
            <person name="Medema M.H."/>
            <person name="Devos D.P."/>
            <person name="Kaster A.-K."/>
            <person name="Ovreas L."/>
            <person name="Rohde M."/>
            <person name="Galperin M.Y."/>
            <person name="Jogler C."/>
        </authorList>
    </citation>
    <scope>NUCLEOTIDE SEQUENCE [LARGE SCALE GENOMIC DNA]</scope>
    <source>
        <strain evidence="8 9">CA12</strain>
    </source>
</reference>
<keyword evidence="4 7" id="KW-0663">Pyridoxal phosphate</keyword>